<comment type="caution">
    <text evidence="1">The sequence shown here is derived from an EMBL/GenBank/DDBJ whole genome shotgun (WGS) entry which is preliminary data.</text>
</comment>
<dbReference type="EMBL" id="JAPHNI010000505">
    <property type="protein sequence ID" value="KAJ8110380.1"/>
    <property type="molecule type" value="Genomic_DNA"/>
</dbReference>
<organism evidence="1 2">
    <name type="scientific">Boeremia exigua</name>
    <dbReference type="NCBI Taxonomy" id="749465"/>
    <lineage>
        <taxon>Eukaryota</taxon>
        <taxon>Fungi</taxon>
        <taxon>Dikarya</taxon>
        <taxon>Ascomycota</taxon>
        <taxon>Pezizomycotina</taxon>
        <taxon>Dothideomycetes</taxon>
        <taxon>Pleosporomycetidae</taxon>
        <taxon>Pleosporales</taxon>
        <taxon>Pleosporineae</taxon>
        <taxon>Didymellaceae</taxon>
        <taxon>Boeremia</taxon>
    </lineage>
</organism>
<protein>
    <submittedName>
        <fullName evidence="1">Uncharacterized protein</fullName>
    </submittedName>
</protein>
<sequence>MSFLNRQTSLLLGVSVLPVLIIWLYASVGTHPLSIETLFNLARGGVTKASYCHPPGPIVPRPNVISTSPKFELSDSTFKNLPWTSDTSYAVKASIGNVTILEHEYSAPGREVGQSLLDTIIRIASVTKTFTMLAVLLSADKIKLQDSITEFIPELKKDVYGDITIAALASHTSGLGRYIYVGDLAIVPGFQPVAFGLPDIHNTGDQVPTCDPFPGGRVCTREEVLAGLNDPAYHPRSPNSGPLYSNIGYTLLGMALEAVHKKSPEQIIHEKIIEPLGLSKTSFSVPTNASIAHLPRSSADGNWFVSGFGNYDPTGGLWSSPNDVIKFLQSILAHDLLSRSETRRWLQPRAFLPSLHQAMGESWEILRPTNFMVKTPRPIEVFTKTGGVTGYAAYTAIVPEYNIALTINAAGGQVNSAVSTLFPLIVKPLVAYADKLAQEKVAVEYAGAYKTATSDTTNHMNLAVDDGPGLVITDLVVNGVPVLRSLASAQKIPYDSLSARLYPAEPDSSGVGEVWKMLIDNKARQQEFAELQCLSWNWGDSLRYVTKPLDTFIFTKDVHGLASIELVGWRVKLVKL</sequence>
<evidence type="ECO:0000313" key="2">
    <source>
        <dbReference type="Proteomes" id="UP001153331"/>
    </source>
</evidence>
<reference evidence="1" key="1">
    <citation type="submission" date="2022-11" db="EMBL/GenBank/DDBJ databases">
        <title>Genome Sequence of Boeremia exigua.</title>
        <authorList>
            <person name="Buettner E."/>
        </authorList>
    </citation>
    <scope>NUCLEOTIDE SEQUENCE</scope>
    <source>
        <strain evidence="1">CU02</strain>
    </source>
</reference>
<proteinExistence type="predicted"/>
<evidence type="ECO:0000313" key="1">
    <source>
        <dbReference type="EMBL" id="KAJ8110380.1"/>
    </source>
</evidence>
<name>A0ACC2I509_9PLEO</name>
<gene>
    <name evidence="1" type="ORF">OPT61_g6767</name>
</gene>
<dbReference type="Proteomes" id="UP001153331">
    <property type="component" value="Unassembled WGS sequence"/>
</dbReference>
<keyword evidence="2" id="KW-1185">Reference proteome</keyword>
<accession>A0ACC2I509</accession>